<dbReference type="InterPro" id="IPR008333">
    <property type="entry name" value="Cbr1-like_FAD-bd_dom"/>
</dbReference>
<feature type="chain" id="PRO_5041970758" evidence="14">
    <location>
        <begin position="18"/>
        <end position="599"/>
    </location>
</feature>
<gene>
    <name evidence="17" type="ORF">QBZ16_001441</name>
</gene>
<sequence>MLGGFMAAGLVLRPVLGCLSFLPTVARIVKQPDWARPIWPADAFPLVLQRREARGCAAALLTFRLQGGADAPPDAISFAAGQYLPLLMEIDRSEARRCYSICSTPGKLPEIQLLVKRVQGGMASPFLIDDLPIGATIHAQPPRGSFVLRPIPGGGPGLHVFVGAGSGLAPLLPMLEGALAGPDSALLVGCHRSPEEEVLVEEVGSIVRQRGAEARAAPRFRWRRHYSSLSGRIEREELAMYVRMAARQLRSGRQGDAGMDLIHCYVCGPKHWMALVREALVAAGVPPAHIGEESFASAESGFQYERAGVRHSFRQGRSWLSMESSTSQCSPQFAQGKSTLSVVSIRTHRGSGERLVSLSDLKNVAHLSQEKAAAALNVGNTRFKSACRELGMKGWPYRKIKSVRNLQLTVEENLGVEAASDILLALENLVELHFHNPTLPLDDTFKVMRQAAYKKKHGQKRARAAELPWSERQRRGPGAEACCLASDGDAAAWQRPCSSSSGPPSPRDGLAAGMSPPTPQDRTDAQAPLWARQFDDEQRLHRTGSAAQPSPSLTPLQLTPLALPLGLPIPEVSPGLFSRLLEQEPLPLEALLEDSCDSS</sequence>
<keyword evidence="12" id="KW-0539">Nucleus</keyword>
<proteinExistence type="predicted"/>
<dbReference type="Gene3D" id="3.40.50.80">
    <property type="entry name" value="Nucleotide-binding domain of ferredoxin-NADP reductase (FNR) module"/>
    <property type="match status" value="1"/>
</dbReference>
<feature type="domain" description="RWP-RK" evidence="16">
    <location>
        <begin position="337"/>
        <end position="423"/>
    </location>
</feature>
<keyword evidence="8" id="KW-0411">Iron-sulfur</keyword>
<keyword evidence="3" id="KW-0001">2Fe-2S</keyword>
<evidence type="ECO:0000259" key="16">
    <source>
        <dbReference type="PROSITE" id="PS51519"/>
    </source>
</evidence>
<dbReference type="GO" id="GO:0046872">
    <property type="term" value="F:metal ion binding"/>
    <property type="evidence" value="ECO:0007669"/>
    <property type="project" value="UniProtKB-KW"/>
</dbReference>
<keyword evidence="11" id="KW-0804">Transcription</keyword>
<evidence type="ECO:0000256" key="12">
    <source>
        <dbReference type="ARBA" id="ARBA00023242"/>
    </source>
</evidence>
<dbReference type="EMBL" id="JASFZW010000012">
    <property type="protein sequence ID" value="KAK2076105.1"/>
    <property type="molecule type" value="Genomic_DNA"/>
</dbReference>
<evidence type="ECO:0000256" key="7">
    <source>
        <dbReference type="ARBA" id="ARBA00023004"/>
    </source>
</evidence>
<evidence type="ECO:0000256" key="13">
    <source>
        <dbReference type="SAM" id="MobiDB-lite"/>
    </source>
</evidence>
<keyword evidence="6" id="KW-0560">Oxidoreductase</keyword>
<organism evidence="17 18">
    <name type="scientific">Prototheca wickerhamii</name>
    <dbReference type="NCBI Taxonomy" id="3111"/>
    <lineage>
        <taxon>Eukaryota</taxon>
        <taxon>Viridiplantae</taxon>
        <taxon>Chlorophyta</taxon>
        <taxon>core chlorophytes</taxon>
        <taxon>Trebouxiophyceae</taxon>
        <taxon>Chlorellales</taxon>
        <taxon>Chlorellaceae</taxon>
        <taxon>Prototheca</taxon>
    </lineage>
</organism>
<dbReference type="PANTHER" id="PTHR47354:SF6">
    <property type="entry name" value="NADH OXIDOREDUCTASE HCR"/>
    <property type="match status" value="1"/>
</dbReference>
<evidence type="ECO:0000256" key="9">
    <source>
        <dbReference type="ARBA" id="ARBA00023015"/>
    </source>
</evidence>
<reference evidence="17" key="1">
    <citation type="submission" date="2021-01" db="EMBL/GenBank/DDBJ databases">
        <authorList>
            <person name="Eckstrom K.M.E."/>
        </authorList>
    </citation>
    <scope>NUCLEOTIDE SEQUENCE</scope>
    <source>
        <strain evidence="17">UVCC 0001</strain>
    </source>
</reference>
<dbReference type="PROSITE" id="PS51519">
    <property type="entry name" value="RWP_RK"/>
    <property type="match status" value="1"/>
</dbReference>
<dbReference type="PANTHER" id="PTHR47354">
    <property type="entry name" value="NADH OXIDOREDUCTASE HCR"/>
    <property type="match status" value="1"/>
</dbReference>
<keyword evidence="18" id="KW-1185">Reference proteome</keyword>
<evidence type="ECO:0000256" key="2">
    <source>
        <dbReference type="ARBA" id="ARBA00022630"/>
    </source>
</evidence>
<keyword evidence="5" id="KW-0274">FAD</keyword>
<dbReference type="SUPFAM" id="SSF63380">
    <property type="entry name" value="Riboflavin synthase domain-like"/>
    <property type="match status" value="1"/>
</dbReference>
<dbReference type="InterPro" id="IPR003035">
    <property type="entry name" value="RWP-RK_dom"/>
</dbReference>
<evidence type="ECO:0000259" key="15">
    <source>
        <dbReference type="PROSITE" id="PS51384"/>
    </source>
</evidence>
<evidence type="ECO:0000256" key="1">
    <source>
        <dbReference type="ARBA" id="ARBA00001974"/>
    </source>
</evidence>
<feature type="signal peptide" evidence="14">
    <location>
        <begin position="1"/>
        <end position="17"/>
    </location>
</feature>
<evidence type="ECO:0000313" key="17">
    <source>
        <dbReference type="EMBL" id="KAK2076105.1"/>
    </source>
</evidence>
<keyword evidence="10" id="KW-0238">DNA-binding</keyword>
<accession>A0AAD9IFD1</accession>
<dbReference type="Proteomes" id="UP001255856">
    <property type="component" value="Unassembled WGS sequence"/>
</dbReference>
<keyword evidence="7" id="KW-0408">Iron</keyword>
<feature type="region of interest" description="Disordered" evidence="13">
    <location>
        <begin position="493"/>
        <end position="524"/>
    </location>
</feature>
<comment type="cofactor">
    <cofactor evidence="1">
        <name>FAD</name>
        <dbReference type="ChEBI" id="CHEBI:57692"/>
    </cofactor>
</comment>
<evidence type="ECO:0000256" key="11">
    <source>
        <dbReference type="ARBA" id="ARBA00023163"/>
    </source>
</evidence>
<dbReference type="GO" id="GO:0016491">
    <property type="term" value="F:oxidoreductase activity"/>
    <property type="evidence" value="ECO:0007669"/>
    <property type="project" value="UniProtKB-KW"/>
</dbReference>
<evidence type="ECO:0000256" key="10">
    <source>
        <dbReference type="ARBA" id="ARBA00023125"/>
    </source>
</evidence>
<keyword evidence="2" id="KW-0285">Flavoprotein</keyword>
<dbReference type="InterPro" id="IPR017927">
    <property type="entry name" value="FAD-bd_FR_type"/>
</dbReference>
<evidence type="ECO:0000256" key="5">
    <source>
        <dbReference type="ARBA" id="ARBA00022827"/>
    </source>
</evidence>
<keyword evidence="9" id="KW-0805">Transcription regulation</keyword>
<comment type="caution">
    <text evidence="17">The sequence shown here is derived from an EMBL/GenBank/DDBJ whole genome shotgun (WGS) entry which is preliminary data.</text>
</comment>
<keyword evidence="14" id="KW-0732">Signal</keyword>
<dbReference type="SUPFAM" id="SSF52343">
    <property type="entry name" value="Ferredoxin reductase-like, C-terminal NADP-linked domain"/>
    <property type="match status" value="1"/>
</dbReference>
<feature type="domain" description="FAD-binding FR-type" evidence="15">
    <location>
        <begin position="41"/>
        <end position="149"/>
    </location>
</feature>
<evidence type="ECO:0000256" key="4">
    <source>
        <dbReference type="ARBA" id="ARBA00022723"/>
    </source>
</evidence>
<name>A0AAD9IFD1_PROWI</name>
<protein>
    <submittedName>
        <fullName evidence="17">Uncharacterized protein</fullName>
    </submittedName>
</protein>
<evidence type="ECO:0000256" key="3">
    <source>
        <dbReference type="ARBA" id="ARBA00022714"/>
    </source>
</evidence>
<dbReference type="Pfam" id="PF00970">
    <property type="entry name" value="FAD_binding_6"/>
    <property type="match status" value="1"/>
</dbReference>
<dbReference type="InterPro" id="IPR050415">
    <property type="entry name" value="MRET"/>
</dbReference>
<evidence type="ECO:0000256" key="6">
    <source>
        <dbReference type="ARBA" id="ARBA00023002"/>
    </source>
</evidence>
<dbReference type="PROSITE" id="PS51384">
    <property type="entry name" value="FAD_FR"/>
    <property type="match status" value="1"/>
</dbReference>
<evidence type="ECO:0000256" key="14">
    <source>
        <dbReference type="SAM" id="SignalP"/>
    </source>
</evidence>
<dbReference type="InterPro" id="IPR017938">
    <property type="entry name" value="Riboflavin_synthase-like_b-brl"/>
</dbReference>
<dbReference type="GO" id="GO:0003677">
    <property type="term" value="F:DNA binding"/>
    <property type="evidence" value="ECO:0007669"/>
    <property type="project" value="UniProtKB-KW"/>
</dbReference>
<dbReference type="PRINTS" id="PR00410">
    <property type="entry name" value="PHEHYDRXLASE"/>
</dbReference>
<feature type="region of interest" description="Disordered" evidence="13">
    <location>
        <begin position="455"/>
        <end position="481"/>
    </location>
</feature>
<dbReference type="InterPro" id="IPR039261">
    <property type="entry name" value="FNR_nucleotide-bd"/>
</dbReference>
<evidence type="ECO:0000313" key="18">
    <source>
        <dbReference type="Proteomes" id="UP001255856"/>
    </source>
</evidence>
<dbReference type="AlphaFoldDB" id="A0AAD9IFD1"/>
<evidence type="ECO:0000256" key="8">
    <source>
        <dbReference type="ARBA" id="ARBA00023014"/>
    </source>
</evidence>
<dbReference type="Gene3D" id="2.40.30.10">
    <property type="entry name" value="Translation factors"/>
    <property type="match status" value="1"/>
</dbReference>
<dbReference type="GO" id="GO:0051537">
    <property type="term" value="F:2 iron, 2 sulfur cluster binding"/>
    <property type="evidence" value="ECO:0007669"/>
    <property type="project" value="UniProtKB-KW"/>
</dbReference>
<keyword evidence="4" id="KW-0479">Metal-binding</keyword>
<dbReference type="Pfam" id="PF02042">
    <property type="entry name" value="RWP-RK"/>
    <property type="match status" value="1"/>
</dbReference>